<dbReference type="SUPFAM" id="SSF46785">
    <property type="entry name" value="Winged helix' DNA-binding domain"/>
    <property type="match status" value="1"/>
</dbReference>
<organism evidence="6">
    <name type="scientific">marine metagenome</name>
    <dbReference type="NCBI Taxonomy" id="408172"/>
    <lineage>
        <taxon>unclassified sequences</taxon>
        <taxon>metagenomes</taxon>
        <taxon>ecological metagenomes</taxon>
    </lineage>
</organism>
<evidence type="ECO:0000313" key="6">
    <source>
        <dbReference type="EMBL" id="SVC60882.1"/>
    </source>
</evidence>
<dbReference type="Pfam" id="PF01022">
    <property type="entry name" value="HTH_5"/>
    <property type="match status" value="1"/>
</dbReference>
<dbReference type="EMBL" id="UINC01100661">
    <property type="protein sequence ID" value="SVC60882.1"/>
    <property type="molecule type" value="Genomic_DNA"/>
</dbReference>
<feature type="compositionally biased region" description="Polar residues" evidence="4">
    <location>
        <begin position="121"/>
        <end position="134"/>
    </location>
</feature>
<evidence type="ECO:0000256" key="1">
    <source>
        <dbReference type="ARBA" id="ARBA00023015"/>
    </source>
</evidence>
<proteinExistence type="predicted"/>
<keyword evidence="3" id="KW-0804">Transcription</keyword>
<dbReference type="PANTHER" id="PTHR43132">
    <property type="entry name" value="ARSENICAL RESISTANCE OPERON REPRESSOR ARSR-RELATED"/>
    <property type="match status" value="1"/>
</dbReference>
<dbReference type="GO" id="GO:0003677">
    <property type="term" value="F:DNA binding"/>
    <property type="evidence" value="ECO:0007669"/>
    <property type="project" value="UniProtKB-KW"/>
</dbReference>
<dbReference type="GO" id="GO:0003700">
    <property type="term" value="F:DNA-binding transcription factor activity"/>
    <property type="evidence" value="ECO:0007669"/>
    <property type="project" value="InterPro"/>
</dbReference>
<dbReference type="InterPro" id="IPR051011">
    <property type="entry name" value="Metal_resp_trans_reg"/>
</dbReference>
<evidence type="ECO:0000256" key="3">
    <source>
        <dbReference type="ARBA" id="ARBA00023163"/>
    </source>
</evidence>
<accession>A0A382NME8</accession>
<dbReference type="Gene3D" id="1.10.10.10">
    <property type="entry name" value="Winged helix-like DNA-binding domain superfamily/Winged helix DNA-binding domain"/>
    <property type="match status" value="1"/>
</dbReference>
<keyword evidence="1" id="KW-0805">Transcription regulation</keyword>
<evidence type="ECO:0000256" key="2">
    <source>
        <dbReference type="ARBA" id="ARBA00023125"/>
    </source>
</evidence>
<dbReference type="InterPro" id="IPR036388">
    <property type="entry name" value="WH-like_DNA-bd_sf"/>
</dbReference>
<name>A0A382NME8_9ZZZZ</name>
<evidence type="ECO:0000256" key="4">
    <source>
        <dbReference type="SAM" id="MobiDB-lite"/>
    </source>
</evidence>
<dbReference type="PANTHER" id="PTHR43132:SF2">
    <property type="entry name" value="ARSENICAL RESISTANCE OPERON REPRESSOR ARSR-RELATED"/>
    <property type="match status" value="1"/>
</dbReference>
<dbReference type="InterPro" id="IPR001845">
    <property type="entry name" value="HTH_ArsR_DNA-bd_dom"/>
</dbReference>
<evidence type="ECO:0000259" key="5">
    <source>
        <dbReference type="PROSITE" id="PS50987"/>
    </source>
</evidence>
<dbReference type="CDD" id="cd00090">
    <property type="entry name" value="HTH_ARSR"/>
    <property type="match status" value="1"/>
</dbReference>
<dbReference type="NCBIfam" id="NF033788">
    <property type="entry name" value="HTH_metalloreg"/>
    <property type="match status" value="1"/>
</dbReference>
<gene>
    <name evidence="6" type="ORF">METZ01_LOCUS313736</name>
</gene>
<dbReference type="SMART" id="SM00418">
    <property type="entry name" value="HTH_ARSR"/>
    <property type="match status" value="1"/>
</dbReference>
<dbReference type="InterPro" id="IPR036390">
    <property type="entry name" value="WH_DNA-bd_sf"/>
</dbReference>
<dbReference type="PROSITE" id="PS50987">
    <property type="entry name" value="HTH_ARSR_2"/>
    <property type="match status" value="1"/>
</dbReference>
<reference evidence="6" key="1">
    <citation type="submission" date="2018-05" db="EMBL/GenBank/DDBJ databases">
        <authorList>
            <person name="Lanie J.A."/>
            <person name="Ng W.-L."/>
            <person name="Kazmierczak K.M."/>
            <person name="Andrzejewski T.M."/>
            <person name="Davidsen T.M."/>
            <person name="Wayne K.J."/>
            <person name="Tettelin H."/>
            <person name="Glass J.I."/>
            <person name="Rusch D."/>
            <person name="Podicherti R."/>
            <person name="Tsui H.-C.T."/>
            <person name="Winkler M.E."/>
        </authorList>
    </citation>
    <scope>NUCLEOTIDE SEQUENCE</scope>
</reference>
<protein>
    <recommendedName>
        <fullName evidence="5">HTH arsR-type domain-containing protein</fullName>
    </recommendedName>
</protein>
<sequence length="134" mass="15770">MKQEHIQHNLNCLFNGSDPCRNRAARYLKVLAHPDRMKILWYLNDSEKSVNDLVSYTNIKQTTLSQHLSLLKDRELVESRREGSYVFYRLLNPKVMEVFAKTHDMYCETQQPRHEPEAESSFHSNSRGFAQQLA</sequence>
<dbReference type="PRINTS" id="PR00778">
    <property type="entry name" value="HTHARSR"/>
</dbReference>
<feature type="domain" description="HTH arsR-type" evidence="5">
    <location>
        <begin position="16"/>
        <end position="110"/>
    </location>
</feature>
<dbReference type="AlphaFoldDB" id="A0A382NME8"/>
<feature type="region of interest" description="Disordered" evidence="4">
    <location>
        <begin position="109"/>
        <end position="134"/>
    </location>
</feature>
<keyword evidence="2" id="KW-0238">DNA-binding</keyword>
<dbReference type="InterPro" id="IPR011991">
    <property type="entry name" value="ArsR-like_HTH"/>
</dbReference>